<evidence type="ECO:0000256" key="3">
    <source>
        <dbReference type="SAM" id="MobiDB-lite"/>
    </source>
</evidence>
<evidence type="ECO:0000256" key="1">
    <source>
        <dbReference type="ARBA" id="ARBA00022884"/>
    </source>
</evidence>
<organism evidence="5 6">
    <name type="scientific">Malassezia cuniculi</name>
    <dbReference type="NCBI Taxonomy" id="948313"/>
    <lineage>
        <taxon>Eukaryota</taxon>
        <taxon>Fungi</taxon>
        <taxon>Dikarya</taxon>
        <taxon>Basidiomycota</taxon>
        <taxon>Ustilaginomycotina</taxon>
        <taxon>Malasseziomycetes</taxon>
        <taxon>Malasseziales</taxon>
        <taxon>Malasseziaceae</taxon>
        <taxon>Malassezia</taxon>
    </lineage>
</organism>
<evidence type="ECO:0000256" key="2">
    <source>
        <dbReference type="PROSITE-ProRule" id="PRU00176"/>
    </source>
</evidence>
<dbReference type="SMART" id="SM00360">
    <property type="entry name" value="RRM"/>
    <property type="match status" value="1"/>
</dbReference>
<evidence type="ECO:0000313" key="6">
    <source>
        <dbReference type="Proteomes" id="UP001219933"/>
    </source>
</evidence>
<feature type="compositionally biased region" description="Basic and acidic residues" evidence="3">
    <location>
        <begin position="1"/>
        <end position="10"/>
    </location>
</feature>
<dbReference type="SUPFAM" id="SSF54928">
    <property type="entry name" value="RNA-binding domain, RBD"/>
    <property type="match status" value="1"/>
</dbReference>
<dbReference type="PROSITE" id="PS50102">
    <property type="entry name" value="RRM"/>
    <property type="match status" value="1"/>
</dbReference>
<keyword evidence="6" id="KW-1185">Reference proteome</keyword>
<feature type="domain" description="RRM" evidence="4">
    <location>
        <begin position="49"/>
        <end position="127"/>
    </location>
</feature>
<dbReference type="PANTHER" id="PTHR19965:SF82">
    <property type="entry name" value="THO COMPLEX SUBUNIT 4"/>
    <property type="match status" value="1"/>
</dbReference>
<dbReference type="InterPro" id="IPR051229">
    <property type="entry name" value="ALYREF_mRNA_export"/>
</dbReference>
<dbReference type="EMBL" id="CP119878">
    <property type="protein sequence ID" value="WFD34910.1"/>
    <property type="molecule type" value="Genomic_DNA"/>
</dbReference>
<protein>
    <submittedName>
        <fullName evidence="5">Structural maintenance of chromosomes protein 3</fullName>
    </submittedName>
</protein>
<dbReference type="PANTHER" id="PTHR19965">
    <property type="entry name" value="RNA AND EXPORT FACTOR BINDING PROTEIN"/>
    <property type="match status" value="1"/>
</dbReference>
<dbReference type="GO" id="GO:0005634">
    <property type="term" value="C:nucleus"/>
    <property type="evidence" value="ECO:0007669"/>
    <property type="project" value="TreeGrafter"/>
</dbReference>
<dbReference type="GO" id="GO:0003729">
    <property type="term" value="F:mRNA binding"/>
    <property type="evidence" value="ECO:0007669"/>
    <property type="project" value="TreeGrafter"/>
</dbReference>
<feature type="compositionally biased region" description="Low complexity" evidence="3">
    <location>
        <begin position="11"/>
        <end position="21"/>
    </location>
</feature>
<sequence>MDVDMADARATRAARAPGNRRVSGSRRAAPYEKSQCGANLSIKGASGPTWVVVANLVRGTSPQDVRLTFEPFGKVTDVRRYNMDNLPNKAVAFEVGFENRSDAIAACRKYDGVLADGRTLQVVLASELSQGAAPQKQAQGAQSAPGVQSTLSPAVIPTATAAAAAVPANLPIDVRRKLAEAEARYLKEQEAIISGKRTTTPPKPKTEKLASRIGSLPLAQRLAAEVPTKAASDKAQRKRRPQKQRAAGMQVDN</sequence>
<gene>
    <name evidence="5" type="primary">SMC3_2</name>
    <name evidence="5" type="ORF">MCUN1_001755</name>
</gene>
<feature type="region of interest" description="Disordered" evidence="3">
    <location>
        <begin position="1"/>
        <end position="30"/>
    </location>
</feature>
<reference evidence="5" key="1">
    <citation type="submission" date="2023-03" db="EMBL/GenBank/DDBJ databases">
        <title>Mating type loci evolution in Malassezia.</title>
        <authorList>
            <person name="Coelho M.A."/>
        </authorList>
    </citation>
    <scope>NUCLEOTIDE SEQUENCE</scope>
    <source>
        <strain evidence="5">CBS 11721</strain>
    </source>
</reference>
<evidence type="ECO:0000259" key="4">
    <source>
        <dbReference type="PROSITE" id="PS50102"/>
    </source>
</evidence>
<proteinExistence type="predicted"/>
<dbReference type="Gene3D" id="3.30.70.330">
    <property type="match status" value="1"/>
</dbReference>
<dbReference type="InterPro" id="IPR000504">
    <property type="entry name" value="RRM_dom"/>
</dbReference>
<dbReference type="Proteomes" id="UP001219933">
    <property type="component" value="Chromosome 2"/>
</dbReference>
<feature type="region of interest" description="Disordered" evidence="3">
    <location>
        <begin position="224"/>
        <end position="253"/>
    </location>
</feature>
<name>A0AAF0ETF2_9BASI</name>
<dbReference type="Pfam" id="PF00076">
    <property type="entry name" value="RRM_1"/>
    <property type="match status" value="1"/>
</dbReference>
<dbReference type="InterPro" id="IPR035979">
    <property type="entry name" value="RBD_domain_sf"/>
</dbReference>
<keyword evidence="1 2" id="KW-0694">RNA-binding</keyword>
<accession>A0AAF0ETF2</accession>
<evidence type="ECO:0000313" key="5">
    <source>
        <dbReference type="EMBL" id="WFD34910.1"/>
    </source>
</evidence>
<dbReference type="CDD" id="cd00590">
    <property type="entry name" value="RRM_SF"/>
    <property type="match status" value="1"/>
</dbReference>
<dbReference type="InterPro" id="IPR012677">
    <property type="entry name" value="Nucleotide-bd_a/b_plait_sf"/>
</dbReference>
<dbReference type="AlphaFoldDB" id="A0AAF0ETF2"/>